<comment type="caution">
    <text evidence="2">The sequence shown here is derived from an EMBL/GenBank/DDBJ whole genome shotgun (WGS) entry which is preliminary data.</text>
</comment>
<dbReference type="GO" id="GO:0004852">
    <property type="term" value="F:uroporphyrinogen-III synthase activity"/>
    <property type="evidence" value="ECO:0007669"/>
    <property type="project" value="InterPro"/>
</dbReference>
<feature type="domain" description="Tetrapyrrole biosynthesis uroporphyrinogen III synthase" evidence="1">
    <location>
        <begin position="30"/>
        <end position="225"/>
    </location>
</feature>
<keyword evidence="3" id="KW-1185">Reference proteome</keyword>
<dbReference type="Gene3D" id="3.40.50.10090">
    <property type="match status" value="1"/>
</dbReference>
<reference evidence="2 3" key="1">
    <citation type="submission" date="2018-10" db="EMBL/GenBank/DDBJ databases">
        <authorList>
            <person name="Jung H.S."/>
            <person name="Jeon C.O."/>
        </authorList>
    </citation>
    <scope>NUCLEOTIDE SEQUENCE [LARGE SCALE GENOMIC DNA]</scope>
    <source>
        <strain evidence="2 3">MA-7-27</strain>
    </source>
</reference>
<dbReference type="Pfam" id="PF02602">
    <property type="entry name" value="HEM4"/>
    <property type="match status" value="1"/>
</dbReference>
<proteinExistence type="predicted"/>
<dbReference type="CDD" id="cd06578">
    <property type="entry name" value="HemD"/>
    <property type="match status" value="1"/>
</dbReference>
<dbReference type="InterPro" id="IPR036108">
    <property type="entry name" value="4pyrrol_syn_uPrphyn_synt_sf"/>
</dbReference>
<dbReference type="InterPro" id="IPR003754">
    <property type="entry name" value="4pyrrol_synth_uPrphyn_synth"/>
</dbReference>
<organism evidence="2 3">
    <name type="scientific">Rhodophyticola porphyridii</name>
    <dbReference type="NCBI Taxonomy" id="1852017"/>
    <lineage>
        <taxon>Bacteria</taxon>
        <taxon>Pseudomonadati</taxon>
        <taxon>Pseudomonadota</taxon>
        <taxon>Alphaproteobacteria</taxon>
        <taxon>Rhodobacterales</taxon>
        <taxon>Roseobacteraceae</taxon>
        <taxon>Rhodophyticola</taxon>
    </lineage>
</organism>
<evidence type="ECO:0000313" key="3">
    <source>
        <dbReference type="Proteomes" id="UP000281343"/>
    </source>
</evidence>
<evidence type="ECO:0000259" key="1">
    <source>
        <dbReference type="Pfam" id="PF02602"/>
    </source>
</evidence>
<protein>
    <submittedName>
        <fullName evidence="2">Uroporphyrinogen-III synthase</fullName>
    </submittedName>
</protein>
<gene>
    <name evidence="2" type="ORF">D9R08_00905</name>
</gene>
<dbReference type="Proteomes" id="UP000281343">
    <property type="component" value="Unassembled WGS sequence"/>
</dbReference>
<dbReference type="GO" id="GO:0033014">
    <property type="term" value="P:tetrapyrrole biosynthetic process"/>
    <property type="evidence" value="ECO:0007669"/>
    <property type="project" value="InterPro"/>
</dbReference>
<accession>A0A3L9Y7S0</accession>
<dbReference type="SUPFAM" id="SSF69618">
    <property type="entry name" value="HemD-like"/>
    <property type="match status" value="1"/>
</dbReference>
<evidence type="ECO:0000313" key="2">
    <source>
        <dbReference type="EMBL" id="RMA43535.1"/>
    </source>
</evidence>
<dbReference type="EMBL" id="RCNT01000001">
    <property type="protein sequence ID" value="RMA43535.1"/>
    <property type="molecule type" value="Genomic_DNA"/>
</dbReference>
<dbReference type="RefSeq" id="WP_121896128.1">
    <property type="nucleotide sequence ID" value="NZ_RCNT01000001.1"/>
</dbReference>
<dbReference type="OrthoDB" id="7204250at2"/>
<dbReference type="AlphaFoldDB" id="A0A3L9Y7S0"/>
<name>A0A3L9Y7S0_9RHOB</name>
<sequence length="234" mass="24432">MPDNADPVLLLTRPAPQSRQFAARFAGRLDTVIAPLQKIVPLDVVLDDAGLEAVIFTSENGVRVFAEISPRRDISAFCVGDRTAEVARAMGLAARSAKGAAGDLVAMVLAERPAGRLLHLHGRHVRGDVVDRLRTAGLGAGGLAIYDQVRCPPDDAFLSVAAGSRPVIAPLFSPRSAAIFAEALGAARPAALTLPCLSAAVREALPPDLQAYALLADEPNADALTAAITRHISL</sequence>